<dbReference type="Proteomes" id="UP000620124">
    <property type="component" value="Unassembled WGS sequence"/>
</dbReference>
<dbReference type="Pfam" id="PF13358">
    <property type="entry name" value="DDE_3"/>
    <property type="match status" value="1"/>
</dbReference>
<reference evidence="2" key="1">
    <citation type="submission" date="2020-05" db="EMBL/GenBank/DDBJ databases">
        <title>Mycena genomes resolve the evolution of fungal bioluminescence.</title>
        <authorList>
            <person name="Tsai I.J."/>
        </authorList>
    </citation>
    <scope>NUCLEOTIDE SEQUENCE</scope>
    <source>
        <strain evidence="2">CCC161011</strain>
    </source>
</reference>
<dbReference type="InterPro" id="IPR036397">
    <property type="entry name" value="RNaseH_sf"/>
</dbReference>
<sequence>MYLDELQEKMLTQRGVDVSIATLLRTLRRLHFSRKCVSPRALQRNDTLRSAYWIRIADLVPDPNMLMFIDEAAKNDHTTTRQKGWSLMGMRCIQRRAFVRGKRFSILPVLTLDGIIAHDVIEGSVNTQRFIGFLEEHVIPLINPYPGPQSVLVLDNCSIHHAEEIQVLVEDQALCKLVFLPPYSPDFNPIKQAFSSIKAFLRRHWKETCLTLIDRACRNITPEKAWGYFQASGYVV</sequence>
<dbReference type="Gene3D" id="3.30.420.10">
    <property type="entry name" value="Ribonuclease H-like superfamily/Ribonuclease H"/>
    <property type="match status" value="1"/>
</dbReference>
<evidence type="ECO:0000313" key="2">
    <source>
        <dbReference type="EMBL" id="KAF7372044.1"/>
    </source>
</evidence>
<dbReference type="EMBL" id="JACAZI010000001">
    <property type="protein sequence ID" value="KAF7372044.1"/>
    <property type="molecule type" value="Genomic_DNA"/>
</dbReference>
<evidence type="ECO:0000259" key="1">
    <source>
        <dbReference type="Pfam" id="PF13358"/>
    </source>
</evidence>
<organism evidence="2 3">
    <name type="scientific">Mycena venus</name>
    <dbReference type="NCBI Taxonomy" id="2733690"/>
    <lineage>
        <taxon>Eukaryota</taxon>
        <taxon>Fungi</taxon>
        <taxon>Dikarya</taxon>
        <taxon>Basidiomycota</taxon>
        <taxon>Agaricomycotina</taxon>
        <taxon>Agaricomycetes</taxon>
        <taxon>Agaricomycetidae</taxon>
        <taxon>Agaricales</taxon>
        <taxon>Marasmiineae</taxon>
        <taxon>Mycenaceae</taxon>
        <taxon>Mycena</taxon>
    </lineage>
</organism>
<proteinExistence type="predicted"/>
<gene>
    <name evidence="2" type="ORF">MVEN_00062700</name>
</gene>
<dbReference type="OrthoDB" id="2142724at2759"/>
<name>A0A8H6Z6U2_9AGAR</name>
<keyword evidence="3" id="KW-1185">Reference proteome</keyword>
<feature type="domain" description="Tc1-like transposase DDE" evidence="1">
    <location>
        <begin position="66"/>
        <end position="203"/>
    </location>
</feature>
<dbReference type="NCBIfam" id="NF033545">
    <property type="entry name" value="transpos_IS630"/>
    <property type="match status" value="1"/>
</dbReference>
<protein>
    <submittedName>
        <fullName evidence="2">Tc1-mariner class transposase</fullName>
    </submittedName>
</protein>
<comment type="caution">
    <text evidence="2">The sequence shown here is derived from an EMBL/GenBank/DDBJ whole genome shotgun (WGS) entry which is preliminary data.</text>
</comment>
<dbReference type="AlphaFoldDB" id="A0A8H6Z6U2"/>
<dbReference type="PANTHER" id="PTHR46564">
    <property type="entry name" value="TRANSPOSASE"/>
    <property type="match status" value="1"/>
</dbReference>
<dbReference type="InterPro" id="IPR047655">
    <property type="entry name" value="Transpos_IS630-like"/>
</dbReference>
<evidence type="ECO:0000313" key="3">
    <source>
        <dbReference type="Proteomes" id="UP000620124"/>
    </source>
</evidence>
<dbReference type="GO" id="GO:0003676">
    <property type="term" value="F:nucleic acid binding"/>
    <property type="evidence" value="ECO:0007669"/>
    <property type="project" value="InterPro"/>
</dbReference>
<accession>A0A8H6Z6U2</accession>
<dbReference type="InterPro" id="IPR038717">
    <property type="entry name" value="Tc1-like_DDE_dom"/>
</dbReference>
<dbReference type="PANTHER" id="PTHR46564:SF1">
    <property type="entry name" value="TRANSPOSASE"/>
    <property type="match status" value="1"/>
</dbReference>